<dbReference type="Proteomes" id="UP000887565">
    <property type="component" value="Unplaced"/>
</dbReference>
<dbReference type="WBParaSite" id="nRc.2.0.1.t18858-RA">
    <property type="protein sequence ID" value="nRc.2.0.1.t18858-RA"/>
    <property type="gene ID" value="nRc.2.0.1.g18858"/>
</dbReference>
<name>A0A915IYF0_ROMCU</name>
<evidence type="ECO:0000313" key="2">
    <source>
        <dbReference type="WBParaSite" id="nRc.2.0.1.t18858-RA"/>
    </source>
</evidence>
<accession>A0A915IYF0</accession>
<keyword evidence="1" id="KW-1185">Reference proteome</keyword>
<organism evidence="1 2">
    <name type="scientific">Romanomermis culicivorax</name>
    <name type="common">Nematode worm</name>
    <dbReference type="NCBI Taxonomy" id="13658"/>
    <lineage>
        <taxon>Eukaryota</taxon>
        <taxon>Metazoa</taxon>
        <taxon>Ecdysozoa</taxon>
        <taxon>Nematoda</taxon>
        <taxon>Enoplea</taxon>
        <taxon>Dorylaimia</taxon>
        <taxon>Mermithida</taxon>
        <taxon>Mermithoidea</taxon>
        <taxon>Mermithidae</taxon>
        <taxon>Romanomermis</taxon>
    </lineage>
</organism>
<evidence type="ECO:0000313" key="1">
    <source>
        <dbReference type="Proteomes" id="UP000887565"/>
    </source>
</evidence>
<reference evidence="2" key="1">
    <citation type="submission" date="2022-11" db="UniProtKB">
        <authorList>
            <consortium name="WormBaseParasite"/>
        </authorList>
    </citation>
    <scope>IDENTIFICATION</scope>
</reference>
<proteinExistence type="predicted"/>
<protein>
    <submittedName>
        <fullName evidence="2">Uncharacterized protein</fullName>
    </submittedName>
</protein>
<sequence length="38" mass="4295">MNEVVVETNDEVVCYSSYLVGMIEDDYAWTSDLACSNE</sequence>
<dbReference type="AlphaFoldDB" id="A0A915IYF0"/>